<dbReference type="NCBIfam" id="NF041757">
    <property type="entry name" value="EfeO"/>
    <property type="match status" value="1"/>
</dbReference>
<keyword evidence="4" id="KW-0472">Membrane</keyword>
<dbReference type="GO" id="GO:0042597">
    <property type="term" value="C:periplasmic space"/>
    <property type="evidence" value="ECO:0007669"/>
    <property type="project" value="UniProtKB-SubCell"/>
</dbReference>
<dbReference type="AlphaFoldDB" id="A0A1A9KLB8"/>
<evidence type="ECO:0000256" key="3">
    <source>
        <dbReference type="ARBA" id="ARBA00022729"/>
    </source>
</evidence>
<evidence type="ECO:0000313" key="8">
    <source>
        <dbReference type="Proteomes" id="UP000077748"/>
    </source>
</evidence>
<dbReference type="RefSeq" id="WP_064584925.1">
    <property type="nucleotide sequence ID" value="NZ_CP015878.1"/>
</dbReference>
<dbReference type="InterPro" id="IPR038352">
    <property type="entry name" value="Imelysin_sf"/>
</dbReference>
<comment type="subcellular location">
    <subcellularLocation>
        <location evidence="1">Periplasm</location>
    </subcellularLocation>
</comment>
<proteinExistence type="inferred from homology"/>
<sequence length="395" mass="42031">MSLPEPQPPVGARRLLLNAAVAASAALAVLAAAAFYYAARHAHQAKLENDEVQVTVLPHGCQPNALSVPAGQARFRILNRSDRAVEWEILDGVMVVEERENIAPGMSQSLSAYLAPGDYQVTCGLLSNPHGSLHVTPSAAASAARQARSPLLDFVAPLAEYRVYLAGQLRQLQRALDALRQALAANDLGGARTHYLEGRAAYQRIAASTQRLAELDNRIAPRADAFEQREQDPAFGGFHRIEYGLFAQDSTAGLAPVATQLQADVATLKDALMAQSLPPEQLSGNAARLLRNLAEQRVNGDEERYSHSDLAGFAANLEGARKVIDLLRPLLQRKAPELPARLDAAAAALDTGLAPLAGKPYDQVTAAQRQQLAAAATRLAEALDAVAPALGLAQP</sequence>
<dbReference type="InterPro" id="IPR018976">
    <property type="entry name" value="Imelysin-like"/>
</dbReference>
<gene>
    <name evidence="7" type="ORF">A9C11_31475</name>
</gene>
<reference evidence="7 8" key="1">
    <citation type="submission" date="2016-05" db="EMBL/GenBank/DDBJ databases">
        <title>Genome Sequence of Pseudomonas citronellolis Strain SJTE-3, an Estrogens and Persistent Organic Pollutants degradation strain.</title>
        <authorList>
            <person name="Liang R."/>
        </authorList>
    </citation>
    <scope>NUCLEOTIDE SEQUENCE [LARGE SCALE GENOMIC DNA]</scope>
    <source>
        <strain evidence="7 8">SJTE-3</strain>
    </source>
</reference>
<feature type="domain" description="EfeO-type cupredoxin-like" evidence="6">
    <location>
        <begin position="29"/>
        <end position="133"/>
    </location>
</feature>
<keyword evidence="3" id="KW-0732">Signal</keyword>
<protein>
    <submittedName>
        <fullName evidence="7">Multidrug DMT transporter permease</fullName>
    </submittedName>
</protein>
<accession>A0A1A9KLB8</accession>
<dbReference type="PANTHER" id="PTHR39192">
    <property type="entry name" value="IRON UPTAKE SYSTEM COMPONENT EFEO"/>
    <property type="match status" value="1"/>
</dbReference>
<keyword evidence="4" id="KW-1133">Transmembrane helix</keyword>
<comment type="similarity">
    <text evidence="2">Belongs to the EfeM/EfeO family.</text>
</comment>
<organism evidence="7 8">
    <name type="scientific">Pseudomonas citronellolis</name>
    <dbReference type="NCBI Taxonomy" id="53408"/>
    <lineage>
        <taxon>Bacteria</taxon>
        <taxon>Pseudomonadati</taxon>
        <taxon>Pseudomonadota</taxon>
        <taxon>Gammaproteobacteria</taxon>
        <taxon>Pseudomonadales</taxon>
        <taxon>Pseudomonadaceae</taxon>
        <taxon>Pseudomonas</taxon>
    </lineage>
</organism>
<dbReference type="Pfam" id="PF09375">
    <property type="entry name" value="Peptidase_M75"/>
    <property type="match status" value="1"/>
</dbReference>
<dbReference type="Pfam" id="PF13473">
    <property type="entry name" value="Cupredoxin_1"/>
    <property type="match status" value="1"/>
</dbReference>
<dbReference type="InterPro" id="IPR050894">
    <property type="entry name" value="EfeM/EfeO_iron_uptake"/>
</dbReference>
<dbReference type="InterPro" id="IPR053377">
    <property type="entry name" value="Iron_uptake_EfeM/EfeO"/>
</dbReference>
<dbReference type="PANTHER" id="PTHR39192:SF1">
    <property type="entry name" value="IRON UPTAKE SYSTEM COMPONENT EFEO"/>
    <property type="match status" value="1"/>
</dbReference>
<dbReference type="CDD" id="cd14656">
    <property type="entry name" value="Imelysin-like_EfeO"/>
    <property type="match status" value="1"/>
</dbReference>
<evidence type="ECO:0000259" key="5">
    <source>
        <dbReference type="Pfam" id="PF09375"/>
    </source>
</evidence>
<name>A0A1A9KLB8_9PSED</name>
<evidence type="ECO:0000313" key="7">
    <source>
        <dbReference type="EMBL" id="ANI18251.1"/>
    </source>
</evidence>
<feature type="transmembrane region" description="Helical" evidence="4">
    <location>
        <begin position="15"/>
        <end position="39"/>
    </location>
</feature>
<evidence type="ECO:0000256" key="2">
    <source>
        <dbReference type="ARBA" id="ARBA00005989"/>
    </source>
</evidence>
<keyword evidence="4" id="KW-0812">Transmembrane</keyword>
<feature type="domain" description="Imelysin-like" evidence="5">
    <location>
        <begin position="158"/>
        <end position="384"/>
    </location>
</feature>
<evidence type="ECO:0000256" key="4">
    <source>
        <dbReference type="SAM" id="Phobius"/>
    </source>
</evidence>
<evidence type="ECO:0000256" key="1">
    <source>
        <dbReference type="ARBA" id="ARBA00004418"/>
    </source>
</evidence>
<evidence type="ECO:0000259" key="6">
    <source>
        <dbReference type="Pfam" id="PF13473"/>
    </source>
</evidence>
<dbReference type="EMBL" id="CP015878">
    <property type="protein sequence ID" value="ANI18251.1"/>
    <property type="molecule type" value="Genomic_DNA"/>
</dbReference>
<dbReference type="Gene3D" id="1.20.1420.20">
    <property type="entry name" value="M75 peptidase, HXXE motif"/>
    <property type="match status" value="1"/>
</dbReference>
<dbReference type="NCBIfam" id="NF007697">
    <property type="entry name" value="PRK10378.1"/>
    <property type="match status" value="1"/>
</dbReference>
<dbReference type="InterPro" id="IPR034981">
    <property type="entry name" value="Imelysin-like_EfeO/Algp7"/>
</dbReference>
<dbReference type="InterPro" id="IPR028096">
    <property type="entry name" value="EfeO_Cupredoxin"/>
</dbReference>
<dbReference type="Proteomes" id="UP000077748">
    <property type="component" value="Chromosome"/>
</dbReference>